<dbReference type="RefSeq" id="WP_237891942.1">
    <property type="nucleotide sequence ID" value="NZ_JAKLTY010000040.1"/>
</dbReference>
<proteinExistence type="predicted"/>
<keyword evidence="1" id="KW-0812">Transmembrane</keyword>
<evidence type="ECO:0000313" key="2">
    <source>
        <dbReference type="EMBL" id="MCG2632373.1"/>
    </source>
</evidence>
<organism evidence="2 3">
    <name type="scientific">Bradyrhizobium zhengyangense</name>
    <dbReference type="NCBI Taxonomy" id="2911009"/>
    <lineage>
        <taxon>Bacteria</taxon>
        <taxon>Pseudomonadati</taxon>
        <taxon>Pseudomonadota</taxon>
        <taxon>Alphaproteobacteria</taxon>
        <taxon>Hyphomicrobiales</taxon>
        <taxon>Nitrobacteraceae</taxon>
        <taxon>Bradyrhizobium</taxon>
    </lineage>
</organism>
<evidence type="ECO:0000256" key="1">
    <source>
        <dbReference type="SAM" id="Phobius"/>
    </source>
</evidence>
<keyword evidence="1" id="KW-1133">Transmembrane helix</keyword>
<feature type="transmembrane region" description="Helical" evidence="1">
    <location>
        <begin position="463"/>
        <end position="484"/>
    </location>
</feature>
<dbReference type="EMBL" id="JAKLTY010000040">
    <property type="protein sequence ID" value="MCG2632373.1"/>
    <property type="molecule type" value="Genomic_DNA"/>
</dbReference>
<gene>
    <name evidence="2" type="ORF">L6654_37805</name>
</gene>
<comment type="caution">
    <text evidence="2">The sequence shown here is derived from an EMBL/GenBank/DDBJ whole genome shotgun (WGS) entry which is preliminary data.</text>
</comment>
<keyword evidence="1" id="KW-0472">Membrane</keyword>
<evidence type="ECO:0000313" key="3">
    <source>
        <dbReference type="Proteomes" id="UP001139054"/>
    </source>
</evidence>
<dbReference type="AlphaFoldDB" id="A0A9X1RJ81"/>
<sequence length="614" mass="67353">MMTFDDRREDRLADLRNNPFVLLGITPATPISDLEVAHENVRQLKLATEQALKAAVGVVSDPSSRLQYELGYPLECTPAQVEMLLGALSCDVTESEQLRLANLLGPLSRLCWLSSTASRCPPGGEVLAAILDAQAAVGILDLYNLLKSVRSSAGLAAPSLVTVSQALHDLTMACHENLLAAYPTASQAAHALLVCCRIFDASHDRHRSEALAQLLSAYDCTIADLCHDLSAELLATYDAIDRQPGDPFLLDQLDLSFRSFIAVAAPLIFQAYVMGGKNNELEAVAERARQLLFNLSSAGNHKLAARVAKRSVEFFDLVPGIANEFAQTADVLEHLAMDTALNTLKEAVEQRDAEHLGQLDPRDFLDRNALPASDLWLAFGTACEATKGAREGDLPWLLMRDFALRLAARQTTLGSAQALVASLVQIARAETGNATILQALGEAHRQIQQRVFVQQRAQRRQRLGVALTLSICTAAVACFVLLGINNSRFAPPYSQLPRSEEGAHTSVAEGESAGEAIPPIGAGQHLSREFVRYCEFQKQRLRVIKRHLEWREDIAAYNTLANDYNSRCSNYFYRDADMNIVTGELAVRQQNLEAETERIMESWPWRAPAGTPTR</sequence>
<dbReference type="Proteomes" id="UP001139054">
    <property type="component" value="Unassembled WGS sequence"/>
</dbReference>
<reference evidence="2" key="1">
    <citation type="submission" date="2022-01" db="EMBL/GenBank/DDBJ databases">
        <title>Genome sequnece data of strain Bradyrhizobium sp. nov.</title>
        <authorList>
            <person name="Zhang J."/>
        </authorList>
    </citation>
    <scope>NUCLEOTIDE SEQUENCE</scope>
    <source>
        <strain evidence="2">WYCCWR 13023</strain>
    </source>
</reference>
<name>A0A9X1RJ81_9BRAD</name>
<protein>
    <submittedName>
        <fullName evidence="2">Uncharacterized protein</fullName>
    </submittedName>
</protein>
<accession>A0A9X1RJ81</accession>